<dbReference type="Proteomes" id="UP001608902">
    <property type="component" value="Unassembled WGS sequence"/>
</dbReference>
<reference evidence="2 3" key="1">
    <citation type="submission" date="2024-08" db="EMBL/GenBank/DDBJ databases">
        <title>Gnathostoma spinigerum genome.</title>
        <authorList>
            <person name="Gonzalez-Bertolin B."/>
            <person name="Monzon S."/>
            <person name="Zaballos A."/>
            <person name="Jimenez P."/>
            <person name="Dekumyoy P."/>
            <person name="Varona S."/>
            <person name="Cuesta I."/>
            <person name="Sumanam S."/>
            <person name="Adisakwattana P."/>
            <person name="Gasser R.B."/>
            <person name="Hernandez-Gonzalez A."/>
            <person name="Young N.D."/>
            <person name="Perteguer M.J."/>
        </authorList>
    </citation>
    <scope>NUCLEOTIDE SEQUENCE [LARGE SCALE GENOMIC DNA]</scope>
    <source>
        <strain evidence="2">AL3</strain>
        <tissue evidence="2">Liver</tissue>
    </source>
</reference>
<dbReference type="AlphaFoldDB" id="A0ABD6E5P9"/>
<accession>A0ABD6E5P9</accession>
<feature type="signal peptide" evidence="1">
    <location>
        <begin position="1"/>
        <end position="25"/>
    </location>
</feature>
<gene>
    <name evidence="2" type="ORF">AB6A40_001550</name>
</gene>
<keyword evidence="1" id="KW-0732">Signal</keyword>
<evidence type="ECO:0000313" key="2">
    <source>
        <dbReference type="EMBL" id="MFH4974841.1"/>
    </source>
</evidence>
<proteinExistence type="predicted"/>
<feature type="chain" id="PRO_5044839174" evidence="1">
    <location>
        <begin position="26"/>
        <end position="123"/>
    </location>
</feature>
<protein>
    <submittedName>
        <fullName evidence="2">Uncharacterized protein</fullName>
    </submittedName>
</protein>
<keyword evidence="3" id="KW-1185">Reference proteome</keyword>
<evidence type="ECO:0000256" key="1">
    <source>
        <dbReference type="SAM" id="SignalP"/>
    </source>
</evidence>
<sequence length="123" mass="13767">MLSNRFALHTIGVCCILLSITEAEANPTRIKRQLSPAVQLETELSPLIGLVGLRDMENKRALLPWNRHLSPAADLDGSLSELISLQSVGKRQWSNDSEEPYSVTMFYYYNLLLCITDGTIQSN</sequence>
<name>A0ABD6E5P9_9BILA</name>
<evidence type="ECO:0000313" key="3">
    <source>
        <dbReference type="Proteomes" id="UP001608902"/>
    </source>
</evidence>
<comment type="caution">
    <text evidence="2">The sequence shown here is derived from an EMBL/GenBank/DDBJ whole genome shotgun (WGS) entry which is preliminary data.</text>
</comment>
<dbReference type="EMBL" id="JBGFUD010000588">
    <property type="protein sequence ID" value="MFH4974841.1"/>
    <property type="molecule type" value="Genomic_DNA"/>
</dbReference>
<organism evidence="2 3">
    <name type="scientific">Gnathostoma spinigerum</name>
    <dbReference type="NCBI Taxonomy" id="75299"/>
    <lineage>
        <taxon>Eukaryota</taxon>
        <taxon>Metazoa</taxon>
        <taxon>Ecdysozoa</taxon>
        <taxon>Nematoda</taxon>
        <taxon>Chromadorea</taxon>
        <taxon>Rhabditida</taxon>
        <taxon>Spirurina</taxon>
        <taxon>Gnathostomatomorpha</taxon>
        <taxon>Gnathostomatoidea</taxon>
        <taxon>Gnathostomatidae</taxon>
        <taxon>Gnathostoma</taxon>
    </lineage>
</organism>